<dbReference type="Gene3D" id="3.30.450.40">
    <property type="match status" value="1"/>
</dbReference>
<dbReference type="Gene3D" id="3.30.565.10">
    <property type="entry name" value="Histidine kinase-like ATPase, C-terminal domain"/>
    <property type="match status" value="1"/>
</dbReference>
<dbReference type="Pfam" id="PF02518">
    <property type="entry name" value="HATPase_c"/>
    <property type="match status" value="1"/>
</dbReference>
<protein>
    <recommendedName>
        <fullName evidence="2">histidine kinase</fullName>
        <ecNumber evidence="2">2.7.13.3</ecNumber>
    </recommendedName>
</protein>
<dbReference type="Pfam" id="PF01590">
    <property type="entry name" value="GAF"/>
    <property type="match status" value="1"/>
</dbReference>
<dbReference type="CDD" id="cd00082">
    <property type="entry name" value="HisKA"/>
    <property type="match status" value="1"/>
</dbReference>
<dbReference type="InterPro" id="IPR036097">
    <property type="entry name" value="HisK_dim/P_sf"/>
</dbReference>
<evidence type="ECO:0000256" key="2">
    <source>
        <dbReference type="ARBA" id="ARBA00012438"/>
    </source>
</evidence>
<dbReference type="PROSITE" id="PS50113">
    <property type="entry name" value="PAC"/>
    <property type="match status" value="1"/>
</dbReference>
<dbReference type="Pfam" id="PF00512">
    <property type="entry name" value="HisKA"/>
    <property type="match status" value="1"/>
</dbReference>
<name>A0ABU5DXS0_9PROT</name>
<dbReference type="PANTHER" id="PTHR43047">
    <property type="entry name" value="TWO-COMPONENT HISTIDINE PROTEIN KINASE"/>
    <property type="match status" value="1"/>
</dbReference>
<dbReference type="PRINTS" id="PR00344">
    <property type="entry name" value="BCTRLSENSOR"/>
</dbReference>
<evidence type="ECO:0000313" key="9">
    <source>
        <dbReference type="EMBL" id="MDY0872117.1"/>
    </source>
</evidence>
<keyword evidence="5" id="KW-0418">Kinase</keyword>
<dbReference type="SMART" id="SM00065">
    <property type="entry name" value="GAF"/>
    <property type="match status" value="1"/>
</dbReference>
<dbReference type="PROSITE" id="PS50112">
    <property type="entry name" value="PAS"/>
    <property type="match status" value="1"/>
</dbReference>
<dbReference type="SUPFAM" id="SSF55785">
    <property type="entry name" value="PYP-like sensor domain (PAS domain)"/>
    <property type="match status" value="1"/>
</dbReference>
<proteinExistence type="predicted"/>
<evidence type="ECO:0000256" key="4">
    <source>
        <dbReference type="ARBA" id="ARBA00022679"/>
    </source>
</evidence>
<dbReference type="SMART" id="SM00387">
    <property type="entry name" value="HATPase_c"/>
    <property type="match status" value="1"/>
</dbReference>
<dbReference type="InterPro" id="IPR035965">
    <property type="entry name" value="PAS-like_dom_sf"/>
</dbReference>
<dbReference type="Gene3D" id="1.10.287.130">
    <property type="match status" value="1"/>
</dbReference>
<comment type="caution">
    <text evidence="9">The sequence shown here is derived from an EMBL/GenBank/DDBJ whole genome shotgun (WGS) entry which is preliminary data.</text>
</comment>
<evidence type="ECO:0000256" key="3">
    <source>
        <dbReference type="ARBA" id="ARBA00022553"/>
    </source>
</evidence>
<dbReference type="EMBL" id="JAXCLX010000001">
    <property type="protein sequence ID" value="MDY0872117.1"/>
    <property type="molecule type" value="Genomic_DNA"/>
</dbReference>
<dbReference type="PROSITE" id="PS50109">
    <property type="entry name" value="HIS_KIN"/>
    <property type="match status" value="1"/>
</dbReference>
<comment type="catalytic activity">
    <reaction evidence="1">
        <text>ATP + protein L-histidine = ADP + protein N-phospho-L-histidine.</text>
        <dbReference type="EC" id="2.7.13.3"/>
    </reaction>
</comment>
<keyword evidence="4" id="KW-0808">Transferase</keyword>
<dbReference type="RefSeq" id="WP_320500535.1">
    <property type="nucleotide sequence ID" value="NZ_JAXCLX010000001.1"/>
</dbReference>
<organism evidence="9 10">
    <name type="scientific">Dongia rigui</name>
    <dbReference type="NCBI Taxonomy" id="940149"/>
    <lineage>
        <taxon>Bacteria</taxon>
        <taxon>Pseudomonadati</taxon>
        <taxon>Pseudomonadota</taxon>
        <taxon>Alphaproteobacteria</taxon>
        <taxon>Rhodospirillales</taxon>
        <taxon>Dongiaceae</taxon>
        <taxon>Dongia</taxon>
    </lineage>
</organism>
<dbReference type="EC" id="2.7.13.3" evidence="2"/>
<evidence type="ECO:0000256" key="1">
    <source>
        <dbReference type="ARBA" id="ARBA00000085"/>
    </source>
</evidence>
<dbReference type="NCBIfam" id="TIGR00229">
    <property type="entry name" value="sensory_box"/>
    <property type="match status" value="1"/>
</dbReference>
<dbReference type="InterPro" id="IPR000014">
    <property type="entry name" value="PAS"/>
</dbReference>
<keyword evidence="3" id="KW-0597">Phosphoprotein</keyword>
<feature type="domain" description="PAS" evidence="7">
    <location>
        <begin position="202"/>
        <end position="247"/>
    </location>
</feature>
<dbReference type="InterPro" id="IPR005467">
    <property type="entry name" value="His_kinase_dom"/>
</dbReference>
<dbReference type="InterPro" id="IPR003661">
    <property type="entry name" value="HisK_dim/P_dom"/>
</dbReference>
<gene>
    <name evidence="9" type="ORF">SMD31_09290</name>
</gene>
<dbReference type="SUPFAM" id="SSF55874">
    <property type="entry name" value="ATPase domain of HSP90 chaperone/DNA topoisomerase II/histidine kinase"/>
    <property type="match status" value="1"/>
</dbReference>
<dbReference type="InterPro" id="IPR004358">
    <property type="entry name" value="Sig_transdc_His_kin-like_C"/>
</dbReference>
<dbReference type="InterPro" id="IPR000700">
    <property type="entry name" value="PAS-assoc_C"/>
</dbReference>
<evidence type="ECO:0000256" key="5">
    <source>
        <dbReference type="ARBA" id="ARBA00022777"/>
    </source>
</evidence>
<dbReference type="InterPro" id="IPR003594">
    <property type="entry name" value="HATPase_dom"/>
</dbReference>
<dbReference type="SUPFAM" id="SSF55781">
    <property type="entry name" value="GAF domain-like"/>
    <property type="match status" value="1"/>
</dbReference>
<dbReference type="InterPro" id="IPR036890">
    <property type="entry name" value="HATPase_C_sf"/>
</dbReference>
<dbReference type="CDD" id="cd00130">
    <property type="entry name" value="PAS"/>
    <property type="match status" value="1"/>
</dbReference>
<dbReference type="SMART" id="SM00388">
    <property type="entry name" value="HisKA"/>
    <property type="match status" value="1"/>
</dbReference>
<sequence>MLPKANDLMDHYSGHVAADPYPTDPAAVAAWEERRLAALHHSGILDTGAEQNFDDLTALAAQICETPLALVSFVDAQRLWFKSCHGVDLHEFPRADSFCDEAIRHNGVFEVGDLSRDARFAGHVLVTEWGFRFYASALIKSCSGAILGTLSVIDRRPRELTKAQQSALVRLANQCGGQIALKTLLRDQAREIANRTQALRSSEARLSAFMQHAPITMSVKDLSGHYLMVNRACARFYGQTPEAMLGQRIDDVEKSSGADGVKALEADMLAAGTPVIREIAYPRDGGTRWYRNIKFPIPDDSGAMVAIGGIGLETTQAKMAQEELIDAKEHAEAANQAKSQFLANMSHELRTPLNAILGFSEILARNAIGPLGPDKVQAYAGDIHQSGRLLLNIINDILDLSKIEAGRMELREAPCDLGDLTRSAFNLVANAAHAKSLKLVNAVPPDLPMVQADERALTQILLNLVNNAVKFTLPGGEIRVDAARVNPGEAGDGLALAVSDTGIGIASEDIPLVFSAFGQVQDAFVRGHEGAGLGLPIARALAEAQGGRLDLHSRLGIGTRVTLWLPKQRVIEG</sequence>
<dbReference type="PANTHER" id="PTHR43047:SF63">
    <property type="entry name" value="HISTIDINE KINASE"/>
    <property type="match status" value="1"/>
</dbReference>
<dbReference type="SMART" id="SM00091">
    <property type="entry name" value="PAS"/>
    <property type="match status" value="1"/>
</dbReference>
<dbReference type="InterPro" id="IPR003018">
    <property type="entry name" value="GAF"/>
</dbReference>
<dbReference type="Gene3D" id="3.30.450.20">
    <property type="entry name" value="PAS domain"/>
    <property type="match status" value="1"/>
</dbReference>
<feature type="domain" description="Histidine kinase" evidence="6">
    <location>
        <begin position="344"/>
        <end position="569"/>
    </location>
</feature>
<feature type="domain" description="PAC" evidence="8">
    <location>
        <begin position="273"/>
        <end position="326"/>
    </location>
</feature>
<dbReference type="InterPro" id="IPR013656">
    <property type="entry name" value="PAS_4"/>
</dbReference>
<dbReference type="SUPFAM" id="SSF47384">
    <property type="entry name" value="Homodimeric domain of signal transducing histidine kinase"/>
    <property type="match status" value="1"/>
</dbReference>
<keyword evidence="9" id="KW-0067">ATP-binding</keyword>
<dbReference type="GO" id="GO:0005524">
    <property type="term" value="F:ATP binding"/>
    <property type="evidence" value="ECO:0007669"/>
    <property type="project" value="UniProtKB-KW"/>
</dbReference>
<keyword evidence="10" id="KW-1185">Reference proteome</keyword>
<evidence type="ECO:0000313" key="10">
    <source>
        <dbReference type="Proteomes" id="UP001271769"/>
    </source>
</evidence>
<evidence type="ECO:0000259" key="8">
    <source>
        <dbReference type="PROSITE" id="PS50113"/>
    </source>
</evidence>
<evidence type="ECO:0000259" key="7">
    <source>
        <dbReference type="PROSITE" id="PS50112"/>
    </source>
</evidence>
<evidence type="ECO:0000259" key="6">
    <source>
        <dbReference type="PROSITE" id="PS50109"/>
    </source>
</evidence>
<dbReference type="InterPro" id="IPR029016">
    <property type="entry name" value="GAF-like_dom_sf"/>
</dbReference>
<dbReference type="Proteomes" id="UP001271769">
    <property type="component" value="Unassembled WGS sequence"/>
</dbReference>
<keyword evidence="9" id="KW-0547">Nucleotide-binding</keyword>
<accession>A0ABU5DXS0</accession>
<dbReference type="Pfam" id="PF08448">
    <property type="entry name" value="PAS_4"/>
    <property type="match status" value="1"/>
</dbReference>
<reference evidence="9 10" key="1">
    <citation type="journal article" date="2013" name="Antonie Van Leeuwenhoek">
        <title>Dongia rigui sp. nov., isolated from freshwater of a large wetland in Korea.</title>
        <authorList>
            <person name="Baik K.S."/>
            <person name="Hwang Y.M."/>
            <person name="Choi J.S."/>
            <person name="Kwon J."/>
            <person name="Seong C.N."/>
        </authorList>
    </citation>
    <scope>NUCLEOTIDE SEQUENCE [LARGE SCALE GENOMIC DNA]</scope>
    <source>
        <strain evidence="9 10">04SU4-P</strain>
    </source>
</reference>